<keyword evidence="3" id="KW-0255">Endonuclease</keyword>
<evidence type="ECO:0000256" key="5">
    <source>
        <dbReference type="ARBA" id="ARBA00035648"/>
    </source>
</evidence>
<evidence type="ECO:0000256" key="4">
    <source>
        <dbReference type="ARBA" id="ARBA00022801"/>
    </source>
</evidence>
<dbReference type="PANTHER" id="PTHR30636:SF3">
    <property type="entry name" value="UPF0701 PROTEIN YICC"/>
    <property type="match status" value="1"/>
</dbReference>
<evidence type="ECO:0000256" key="2">
    <source>
        <dbReference type="ARBA" id="ARBA00022722"/>
    </source>
</evidence>
<evidence type="ECO:0000259" key="7">
    <source>
        <dbReference type="Pfam" id="PF08340"/>
    </source>
</evidence>
<accession>A0A4R1LBX8</accession>
<organism evidence="8 9">
    <name type="scientific">Acidipila rosea</name>
    <dbReference type="NCBI Taxonomy" id="768535"/>
    <lineage>
        <taxon>Bacteria</taxon>
        <taxon>Pseudomonadati</taxon>
        <taxon>Acidobacteriota</taxon>
        <taxon>Terriglobia</taxon>
        <taxon>Terriglobales</taxon>
        <taxon>Acidobacteriaceae</taxon>
        <taxon>Acidipila</taxon>
    </lineage>
</organism>
<dbReference type="AlphaFoldDB" id="A0A4R1LBX8"/>
<comment type="cofactor">
    <cofactor evidence="1">
        <name>a divalent metal cation</name>
        <dbReference type="ChEBI" id="CHEBI:60240"/>
    </cofactor>
</comment>
<dbReference type="InterPro" id="IPR005229">
    <property type="entry name" value="YicC/YloC-like"/>
</dbReference>
<evidence type="ECO:0000313" key="9">
    <source>
        <dbReference type="Proteomes" id="UP000295210"/>
    </source>
</evidence>
<reference evidence="8 9" key="1">
    <citation type="submission" date="2019-03" db="EMBL/GenBank/DDBJ databases">
        <title>Genomic Encyclopedia of Type Strains, Phase IV (KMG-IV): sequencing the most valuable type-strain genomes for metagenomic binning, comparative biology and taxonomic classification.</title>
        <authorList>
            <person name="Goeker M."/>
        </authorList>
    </citation>
    <scope>NUCLEOTIDE SEQUENCE [LARGE SCALE GENOMIC DNA]</scope>
    <source>
        <strain evidence="8 9">DSM 103428</strain>
    </source>
</reference>
<evidence type="ECO:0000259" key="6">
    <source>
        <dbReference type="Pfam" id="PF03755"/>
    </source>
</evidence>
<dbReference type="EMBL" id="SMGK01000001">
    <property type="protein sequence ID" value="TCK75674.1"/>
    <property type="molecule type" value="Genomic_DNA"/>
</dbReference>
<dbReference type="InterPro" id="IPR013551">
    <property type="entry name" value="YicC-like_C"/>
</dbReference>
<keyword evidence="2" id="KW-0540">Nuclease</keyword>
<name>A0A4R1LBX8_9BACT</name>
<feature type="domain" description="Endoribonuclease YicC-like C-terminal" evidence="7">
    <location>
        <begin position="181"/>
        <end position="301"/>
    </location>
</feature>
<dbReference type="Pfam" id="PF03755">
    <property type="entry name" value="YicC-like_N"/>
    <property type="match status" value="1"/>
</dbReference>
<sequence>MTKKPIYSMTGFARIARGLAGQAGFTLTLKSVNHRFLDLHLRLPSGTDALEMRLRRALKEKIARGHIELTLTLERAARTGGGYDAVLLAGYVAAFREAAQEHVLSGEPDLNALLRLPGVFNGVERMRDEELAGLDDAVMGELDTLIAAMNTMRAQEGAALVAVLEAELARLASSVEEVAALRGDVQRAYFERVAERIAVMTGGGFDRERVLQEAAMIAERSDIEEETARLRAHIEHFRTLLAAGGEVGKKLDFLLQEMNREANTLLSKTGGVAGNGPKVTELGLGMKSAIEKMREQVQNLE</sequence>
<comment type="similarity">
    <text evidence="5">Belongs to the YicC/YloC family.</text>
</comment>
<dbReference type="Pfam" id="PF08340">
    <property type="entry name" value="YicC-like_C"/>
    <property type="match status" value="1"/>
</dbReference>
<evidence type="ECO:0000256" key="3">
    <source>
        <dbReference type="ARBA" id="ARBA00022759"/>
    </source>
</evidence>
<gene>
    <name evidence="8" type="ORF">C7378_0664</name>
</gene>
<dbReference type="RefSeq" id="WP_131991615.1">
    <property type="nucleotide sequence ID" value="NZ_SMGK01000001.1"/>
</dbReference>
<keyword evidence="4" id="KW-0378">Hydrolase</keyword>
<evidence type="ECO:0000256" key="1">
    <source>
        <dbReference type="ARBA" id="ARBA00001968"/>
    </source>
</evidence>
<dbReference type="GO" id="GO:0004521">
    <property type="term" value="F:RNA endonuclease activity"/>
    <property type="evidence" value="ECO:0007669"/>
    <property type="project" value="InterPro"/>
</dbReference>
<dbReference type="InterPro" id="IPR013527">
    <property type="entry name" value="YicC-like_N"/>
</dbReference>
<dbReference type="NCBIfam" id="TIGR00255">
    <property type="entry name" value="YicC/YloC family endoribonuclease"/>
    <property type="match status" value="1"/>
</dbReference>
<comment type="caution">
    <text evidence="8">The sequence shown here is derived from an EMBL/GenBank/DDBJ whole genome shotgun (WGS) entry which is preliminary data.</text>
</comment>
<dbReference type="GO" id="GO:0016787">
    <property type="term" value="F:hydrolase activity"/>
    <property type="evidence" value="ECO:0007669"/>
    <property type="project" value="UniProtKB-KW"/>
</dbReference>
<evidence type="ECO:0000313" key="8">
    <source>
        <dbReference type="EMBL" id="TCK75674.1"/>
    </source>
</evidence>
<proteinExistence type="inferred from homology"/>
<dbReference type="PANTHER" id="PTHR30636">
    <property type="entry name" value="UPF0701 PROTEIN YICC"/>
    <property type="match status" value="1"/>
</dbReference>
<protein>
    <submittedName>
        <fullName evidence="8">Uncharacterized protein (TIGR00255 family)</fullName>
    </submittedName>
</protein>
<dbReference type="Proteomes" id="UP000295210">
    <property type="component" value="Unassembled WGS sequence"/>
</dbReference>
<keyword evidence="9" id="KW-1185">Reference proteome</keyword>
<feature type="domain" description="Endoribonuclease YicC-like N-terminal" evidence="6">
    <location>
        <begin position="6"/>
        <end position="160"/>
    </location>
</feature>
<dbReference type="OrthoDB" id="9771229at2"/>